<proteinExistence type="predicted"/>
<evidence type="ECO:0000313" key="2">
    <source>
        <dbReference type="EMBL" id="TYJ53211.1"/>
    </source>
</evidence>
<feature type="compositionally biased region" description="Polar residues" evidence="1">
    <location>
        <begin position="170"/>
        <end position="179"/>
    </location>
</feature>
<feature type="region of interest" description="Disordered" evidence="1">
    <location>
        <begin position="1"/>
        <end position="203"/>
    </location>
</feature>
<evidence type="ECO:0000313" key="3">
    <source>
        <dbReference type="Proteomes" id="UP000322245"/>
    </source>
</evidence>
<keyword evidence="3" id="KW-1185">Reference proteome</keyword>
<feature type="compositionally biased region" description="Acidic residues" evidence="1">
    <location>
        <begin position="276"/>
        <end position="289"/>
    </location>
</feature>
<feature type="region of interest" description="Disordered" evidence="1">
    <location>
        <begin position="266"/>
        <end position="292"/>
    </location>
</feature>
<comment type="caution">
    <text evidence="2">The sequence shown here is derived from an EMBL/GenBank/DDBJ whole genome shotgun (WGS) entry which is preliminary data.</text>
</comment>
<dbReference type="Proteomes" id="UP000322245">
    <property type="component" value="Unassembled WGS sequence"/>
</dbReference>
<dbReference type="EMBL" id="NIDF01000098">
    <property type="protein sequence ID" value="TYJ53211.1"/>
    <property type="molecule type" value="Genomic_DNA"/>
</dbReference>
<organism evidence="2 3">
    <name type="scientific">Cryptococcus floricola</name>
    <dbReference type="NCBI Taxonomy" id="2591691"/>
    <lineage>
        <taxon>Eukaryota</taxon>
        <taxon>Fungi</taxon>
        <taxon>Dikarya</taxon>
        <taxon>Basidiomycota</taxon>
        <taxon>Agaricomycotina</taxon>
        <taxon>Tremellomycetes</taxon>
        <taxon>Tremellales</taxon>
        <taxon>Cryptococcaceae</taxon>
        <taxon>Cryptococcus</taxon>
    </lineage>
</organism>
<feature type="compositionally biased region" description="Acidic residues" evidence="1">
    <location>
        <begin position="345"/>
        <end position="355"/>
    </location>
</feature>
<feature type="compositionally biased region" description="Low complexity" evidence="1">
    <location>
        <begin position="390"/>
        <end position="403"/>
    </location>
</feature>
<feature type="compositionally biased region" description="Low complexity" evidence="1">
    <location>
        <begin position="326"/>
        <end position="337"/>
    </location>
</feature>
<gene>
    <name evidence="2" type="ORF">B9479_006189</name>
</gene>
<evidence type="ECO:0000256" key="1">
    <source>
        <dbReference type="SAM" id="MobiDB-lite"/>
    </source>
</evidence>
<protein>
    <submittedName>
        <fullName evidence="2">Uncharacterized protein</fullName>
    </submittedName>
</protein>
<accession>A0A5D3ASM8</accession>
<feature type="region of interest" description="Disordered" evidence="1">
    <location>
        <begin position="483"/>
        <end position="507"/>
    </location>
</feature>
<feature type="region of interest" description="Disordered" evidence="1">
    <location>
        <begin position="226"/>
        <end position="253"/>
    </location>
</feature>
<feature type="compositionally biased region" description="Basic and acidic residues" evidence="1">
    <location>
        <begin position="483"/>
        <end position="493"/>
    </location>
</feature>
<feature type="compositionally biased region" description="Acidic residues" evidence="1">
    <location>
        <begin position="368"/>
        <end position="388"/>
    </location>
</feature>
<feature type="compositionally biased region" description="Gly residues" evidence="1">
    <location>
        <begin position="234"/>
        <end position="244"/>
    </location>
</feature>
<name>A0A5D3ASM8_9TREE</name>
<reference evidence="2 3" key="1">
    <citation type="submission" date="2017-05" db="EMBL/GenBank/DDBJ databases">
        <title>The Genome Sequence of Tsuchiyaea wingfieldii DSM 27421.</title>
        <authorList>
            <person name="Cuomo C."/>
            <person name="Passer A."/>
            <person name="Billmyre B."/>
            <person name="Heitman J."/>
        </authorList>
    </citation>
    <scope>NUCLEOTIDE SEQUENCE [LARGE SCALE GENOMIC DNA]</scope>
    <source>
        <strain evidence="2 3">DSM 27421</strain>
    </source>
</reference>
<feature type="compositionally biased region" description="Low complexity" evidence="1">
    <location>
        <begin position="58"/>
        <end position="73"/>
    </location>
</feature>
<feature type="compositionally biased region" description="Low complexity" evidence="1">
    <location>
        <begin position="97"/>
        <end position="137"/>
    </location>
</feature>
<dbReference type="AlphaFoldDB" id="A0A5D3ASM8"/>
<feature type="region of interest" description="Disordered" evidence="1">
    <location>
        <begin position="326"/>
        <end position="435"/>
    </location>
</feature>
<sequence>MPLIQTVPGTPSPPLPTPNAADVEHEHTDEQDVEDLLSPAPDDPQEQDENPTAPSSPPTTSTRLTISTAPTTPLSSPRLVPLPHGPAPEQGQGQGQGQEQEQESPPSTPSTPVSSRFSHSTPQRPLAAQQQQQQTLRYDGLTSRRPAGWISSLAGAGSRGMSDNAIPIPSSKQRATSGISQSDGRGHSHGHGQSQGKGVKARVSSVAFGGVEGRRVSGAMKYALRAGESREPRVGGGGGGGGGRIVSTTSAREFDLSQQQFDLAAASAESPVLNEREEDGEEELGEEEAENVRYQVSTAQEQDELWMAHVREQLNTLFPDFFAAEPGDLGDLAGLGEDMARRFQEEEDDEEEEGEGDKSVGSVRVREVDDEVEGEGEGDGEGEEDQAEETSFTTSASATTSPSLNLQTPPPTGLPRSFSSSMPLHRTQRQVSRGRASFGVPNVREEITDLREEIMRLRSVVGGLADGMRAEHAAEVAAIDREDPGEGVGKGEIESEQGQGGGGGEERMMQVPESYVRTANKSIEILLHLDTLVRVPDPTTSSPVPEQGGTRTRTLEMRDINAVFEESNLGRILEFV</sequence>